<proteinExistence type="predicted"/>
<feature type="region of interest" description="Disordered" evidence="1">
    <location>
        <begin position="309"/>
        <end position="336"/>
    </location>
</feature>
<dbReference type="InterPro" id="IPR036318">
    <property type="entry name" value="FAD-bd_PCMH-like_sf"/>
</dbReference>
<evidence type="ECO:0000256" key="1">
    <source>
        <dbReference type="SAM" id="MobiDB-lite"/>
    </source>
</evidence>
<dbReference type="PANTHER" id="PTHR42659:SF9">
    <property type="entry name" value="XANTHINE DEHYDROGENASE FAD-BINDING SUBUNIT XDHB-RELATED"/>
    <property type="match status" value="1"/>
</dbReference>
<dbReference type="InterPro" id="IPR051312">
    <property type="entry name" value="Diverse_Substr_Oxidored"/>
</dbReference>
<feature type="region of interest" description="Disordered" evidence="1">
    <location>
        <begin position="59"/>
        <end position="84"/>
    </location>
</feature>
<dbReference type="InterPro" id="IPR016166">
    <property type="entry name" value="FAD-bd_PCMH"/>
</dbReference>
<organism evidence="3 4">
    <name type="scientific">Cryobacterium sandaracinum</name>
    <dbReference type="NCBI Taxonomy" id="1259247"/>
    <lineage>
        <taxon>Bacteria</taxon>
        <taxon>Bacillati</taxon>
        <taxon>Actinomycetota</taxon>
        <taxon>Actinomycetes</taxon>
        <taxon>Micrococcales</taxon>
        <taxon>Microbacteriaceae</taxon>
        <taxon>Cryobacterium</taxon>
    </lineage>
</organism>
<sequence length="336" mass="35068">MDLNTVLTITPARHRGDLALLDAQVAPLAGGSDLFADPQTHLTGLVDLQTLGWPALTLTTDAGTPDTGPGAATGTDAHTGERATGTTPGLVIAATCTIAELSRLAAAPGWTAHPLIYQCCTALYGSFKIWNVATVGGNLCASLPAGPMTSLAAALDAEVLIWRRDGSDERMPAASFVTGNTTNALRTGDVLRSIHVPTSSLAARTAYRKIALSPLGRSGAVLIGRLDRADLSDSDDTTARDASDGTGRFVLTVTAGTVRPVQLRYDSLPDAGTLAQDIAAIDCWFTDAHGAADWRRAVSGVLGEEIRAELEQQPEPRQEPEPAARDQAAPRNGDRS</sequence>
<evidence type="ECO:0000259" key="2">
    <source>
        <dbReference type="PROSITE" id="PS51387"/>
    </source>
</evidence>
<reference evidence="3 4" key="1">
    <citation type="submission" date="2019-03" db="EMBL/GenBank/DDBJ databases">
        <title>Genomics of glacier-inhabiting Cryobacterium strains.</title>
        <authorList>
            <person name="Liu Q."/>
            <person name="Xin Y.-H."/>
        </authorList>
    </citation>
    <scope>NUCLEOTIDE SEQUENCE [LARGE SCALE GENOMIC DNA]</scope>
    <source>
        <strain evidence="3 4">TMT2-16</strain>
    </source>
</reference>
<accession>A0ABY2JAX0</accession>
<dbReference type="PROSITE" id="PS51387">
    <property type="entry name" value="FAD_PCMH"/>
    <property type="match status" value="1"/>
</dbReference>
<dbReference type="Gene3D" id="3.30.465.10">
    <property type="match status" value="1"/>
</dbReference>
<protein>
    <submittedName>
        <fullName evidence="3">FAD-binding molybdopterin dehydrogenase</fullName>
    </submittedName>
</protein>
<dbReference type="InterPro" id="IPR016169">
    <property type="entry name" value="FAD-bd_PCMH_sub2"/>
</dbReference>
<dbReference type="Pfam" id="PF00941">
    <property type="entry name" value="FAD_binding_5"/>
    <property type="match status" value="1"/>
</dbReference>
<comment type="caution">
    <text evidence="3">The sequence shown here is derived from an EMBL/GenBank/DDBJ whole genome shotgun (WGS) entry which is preliminary data.</text>
</comment>
<feature type="domain" description="FAD-binding PCMH-type" evidence="2">
    <location>
        <begin position="1"/>
        <end position="201"/>
    </location>
</feature>
<dbReference type="EMBL" id="SOGO01000033">
    <property type="protein sequence ID" value="TFD01194.1"/>
    <property type="molecule type" value="Genomic_DNA"/>
</dbReference>
<keyword evidence="4" id="KW-1185">Reference proteome</keyword>
<dbReference type="Proteomes" id="UP000297851">
    <property type="component" value="Unassembled WGS sequence"/>
</dbReference>
<evidence type="ECO:0000313" key="3">
    <source>
        <dbReference type="EMBL" id="TFD01194.1"/>
    </source>
</evidence>
<name>A0ABY2JAX0_9MICO</name>
<dbReference type="PANTHER" id="PTHR42659">
    <property type="entry name" value="XANTHINE DEHYDROGENASE SUBUNIT C-RELATED"/>
    <property type="match status" value="1"/>
</dbReference>
<feature type="compositionally biased region" description="Low complexity" evidence="1">
    <location>
        <begin position="59"/>
        <end position="77"/>
    </location>
</feature>
<evidence type="ECO:0000313" key="4">
    <source>
        <dbReference type="Proteomes" id="UP000297851"/>
    </source>
</evidence>
<gene>
    <name evidence="3" type="ORF">E3T25_11595</name>
</gene>
<dbReference type="SUPFAM" id="SSF56176">
    <property type="entry name" value="FAD-binding/transporter-associated domain-like"/>
    <property type="match status" value="1"/>
</dbReference>
<dbReference type="InterPro" id="IPR002346">
    <property type="entry name" value="Mopterin_DH_FAD-bd"/>
</dbReference>
<feature type="compositionally biased region" description="Basic and acidic residues" evidence="1">
    <location>
        <begin position="309"/>
        <end position="324"/>
    </location>
</feature>
<dbReference type="RefSeq" id="WP_134374380.1">
    <property type="nucleotide sequence ID" value="NZ_SOGO01000033.1"/>
</dbReference>